<dbReference type="SUPFAM" id="SSF52540">
    <property type="entry name" value="P-loop containing nucleoside triphosphate hydrolases"/>
    <property type="match status" value="1"/>
</dbReference>
<dbReference type="RefSeq" id="WP_311660684.1">
    <property type="nucleotide sequence ID" value="NZ_JAVRHY010000027.1"/>
</dbReference>
<dbReference type="Gene3D" id="1.10.8.60">
    <property type="match status" value="1"/>
</dbReference>
<dbReference type="EMBL" id="JAVRHY010000027">
    <property type="protein sequence ID" value="MDT0619940.1"/>
    <property type="molecule type" value="Genomic_DNA"/>
</dbReference>
<feature type="domain" description="AAA+ ATPase" evidence="2">
    <location>
        <begin position="254"/>
        <end position="391"/>
    </location>
</feature>
<protein>
    <submittedName>
        <fullName evidence="3">ATP-binding protein</fullName>
    </submittedName>
</protein>
<keyword evidence="3" id="KW-0547">Nucleotide-binding</keyword>
<dbReference type="InterPro" id="IPR050168">
    <property type="entry name" value="AAA_ATPase_domain"/>
</dbReference>
<dbReference type="InterPro" id="IPR027417">
    <property type="entry name" value="P-loop_NTPase"/>
</dbReference>
<evidence type="ECO:0000256" key="1">
    <source>
        <dbReference type="SAM" id="MobiDB-lite"/>
    </source>
</evidence>
<dbReference type="Proteomes" id="UP001259982">
    <property type="component" value="Unassembled WGS sequence"/>
</dbReference>
<name>A0ABU3BD39_9GAMM</name>
<proteinExistence type="predicted"/>
<dbReference type="Pfam" id="PF00004">
    <property type="entry name" value="AAA"/>
    <property type="match status" value="1"/>
</dbReference>
<sequence length="481" mass="52956">MDRWLPTGFRIADYELGAVHAGNDKYQLYASGDRASKLLVVEQITGNRWATAGLLASNTLYSFQFGTKEYVCLAAGLEQLICETTKPPSSYAEDDIASFAHSLDRTRGALPDQDLGDALYFERYSVLLPLWALSEPVSDAELLGFWVSGGVRVSIHSHRRIKALAPWIDETKICELTRIAGLIGDAAPAEPDTISDTSSVTDAQQSIPRTPNSIRNEPVSFTLAGRPELETFFKEHVIDIVENAERYAALGIHFPSAIILHGPPGCGKTFAVERLLEYLDWPTFRIQASSVASPYIHETSKKVAEVFEQAVENAPSAIIIDEMEAFLPDRQGSAGSASHRVEEVSEFLRRIPEAIENRVFIAGMTNRLEMIDPAILRRGRFDHVIEVGMPSKEEVAALLESLLETLPTASNLDLGHVTHVLAGKAPSDIAFVVKEAGRLAARVGSLEIHQAQLEKAVEALPKEKKSETTRPIGFVWDRDEK</sequence>
<dbReference type="PANTHER" id="PTHR23077">
    <property type="entry name" value="AAA-FAMILY ATPASE"/>
    <property type="match status" value="1"/>
</dbReference>
<dbReference type="InterPro" id="IPR003959">
    <property type="entry name" value="ATPase_AAA_core"/>
</dbReference>
<dbReference type="Gene3D" id="3.40.50.300">
    <property type="entry name" value="P-loop containing nucleotide triphosphate hydrolases"/>
    <property type="match status" value="1"/>
</dbReference>
<feature type="region of interest" description="Disordered" evidence="1">
    <location>
        <begin position="191"/>
        <end position="211"/>
    </location>
</feature>
<comment type="caution">
    <text evidence="3">The sequence shown here is derived from an EMBL/GenBank/DDBJ whole genome shotgun (WGS) entry which is preliminary data.</text>
</comment>
<gene>
    <name evidence="3" type="ORF">RM531_15840</name>
</gene>
<evidence type="ECO:0000313" key="3">
    <source>
        <dbReference type="EMBL" id="MDT0619940.1"/>
    </source>
</evidence>
<evidence type="ECO:0000259" key="2">
    <source>
        <dbReference type="SMART" id="SM00382"/>
    </source>
</evidence>
<keyword evidence="3" id="KW-0067">ATP-binding</keyword>
<organism evidence="3 4">
    <name type="scientific">Spectribacter acetivorans</name>
    <dbReference type="NCBI Taxonomy" id="3075603"/>
    <lineage>
        <taxon>Bacteria</taxon>
        <taxon>Pseudomonadati</taxon>
        <taxon>Pseudomonadota</taxon>
        <taxon>Gammaproteobacteria</taxon>
        <taxon>Salinisphaerales</taxon>
        <taxon>Salinisphaeraceae</taxon>
        <taxon>Spectribacter</taxon>
    </lineage>
</organism>
<dbReference type="GO" id="GO:0005524">
    <property type="term" value="F:ATP binding"/>
    <property type="evidence" value="ECO:0007669"/>
    <property type="project" value="UniProtKB-KW"/>
</dbReference>
<reference evidence="3 4" key="1">
    <citation type="submission" date="2023-09" db="EMBL/GenBank/DDBJ databases">
        <authorList>
            <person name="Rey-Velasco X."/>
        </authorList>
    </citation>
    <scope>NUCLEOTIDE SEQUENCE [LARGE SCALE GENOMIC DNA]</scope>
    <source>
        <strain evidence="3 4">P385</strain>
    </source>
</reference>
<dbReference type="PANTHER" id="PTHR23077:SF117">
    <property type="entry name" value="AAA+ ATPASE DOMAIN-CONTAINING PROTEIN"/>
    <property type="match status" value="1"/>
</dbReference>
<evidence type="ECO:0000313" key="4">
    <source>
        <dbReference type="Proteomes" id="UP001259982"/>
    </source>
</evidence>
<dbReference type="InterPro" id="IPR003593">
    <property type="entry name" value="AAA+_ATPase"/>
</dbReference>
<dbReference type="SMART" id="SM00382">
    <property type="entry name" value="AAA"/>
    <property type="match status" value="1"/>
</dbReference>
<dbReference type="CDD" id="cd19481">
    <property type="entry name" value="RecA-like_protease"/>
    <property type="match status" value="1"/>
</dbReference>
<keyword evidence="4" id="KW-1185">Reference proteome</keyword>
<accession>A0ABU3BD39</accession>
<feature type="compositionally biased region" description="Polar residues" evidence="1">
    <location>
        <begin position="194"/>
        <end position="211"/>
    </location>
</feature>